<dbReference type="AlphaFoldDB" id="A0ABD0L0F7"/>
<name>A0ABD0L0F7_9CAEN</name>
<protein>
    <submittedName>
        <fullName evidence="1">Uncharacterized protein</fullName>
    </submittedName>
</protein>
<dbReference type="EMBL" id="JACVVK020000097">
    <property type="protein sequence ID" value="KAK7492998.1"/>
    <property type="molecule type" value="Genomic_DNA"/>
</dbReference>
<accession>A0ABD0L0F7</accession>
<comment type="caution">
    <text evidence="1">The sequence shown here is derived from an EMBL/GenBank/DDBJ whole genome shotgun (WGS) entry which is preliminary data.</text>
</comment>
<organism evidence="1 2">
    <name type="scientific">Batillaria attramentaria</name>
    <dbReference type="NCBI Taxonomy" id="370345"/>
    <lineage>
        <taxon>Eukaryota</taxon>
        <taxon>Metazoa</taxon>
        <taxon>Spiralia</taxon>
        <taxon>Lophotrochozoa</taxon>
        <taxon>Mollusca</taxon>
        <taxon>Gastropoda</taxon>
        <taxon>Caenogastropoda</taxon>
        <taxon>Sorbeoconcha</taxon>
        <taxon>Cerithioidea</taxon>
        <taxon>Batillariidae</taxon>
        <taxon>Batillaria</taxon>
    </lineage>
</organism>
<dbReference type="Proteomes" id="UP001519460">
    <property type="component" value="Unassembled WGS sequence"/>
</dbReference>
<sequence length="117" mass="12984">MGVLRVMYRASCGADTGPLKRPLGRSCGENWSPSDTHFSSPCGFASCHSEELGRVFFGRRISSIQGQIVSASLFRSAGCMGVEEDQEMAVEGDEQYSEAMCRRTEKQINYYLLSVRK</sequence>
<evidence type="ECO:0000313" key="2">
    <source>
        <dbReference type="Proteomes" id="UP001519460"/>
    </source>
</evidence>
<evidence type="ECO:0000313" key="1">
    <source>
        <dbReference type="EMBL" id="KAK7492998.1"/>
    </source>
</evidence>
<proteinExistence type="predicted"/>
<keyword evidence="2" id="KW-1185">Reference proteome</keyword>
<reference evidence="1 2" key="1">
    <citation type="journal article" date="2023" name="Sci. Data">
        <title>Genome assembly of the Korean intertidal mud-creeper Batillaria attramentaria.</title>
        <authorList>
            <person name="Patra A.K."/>
            <person name="Ho P.T."/>
            <person name="Jun S."/>
            <person name="Lee S.J."/>
            <person name="Kim Y."/>
            <person name="Won Y.J."/>
        </authorList>
    </citation>
    <scope>NUCLEOTIDE SEQUENCE [LARGE SCALE GENOMIC DNA]</scope>
    <source>
        <strain evidence="1">Wonlab-2016</strain>
    </source>
</reference>
<gene>
    <name evidence="1" type="ORF">BaRGS_00015728</name>
</gene>